<evidence type="ECO:0000313" key="3">
    <source>
        <dbReference type="Proteomes" id="UP001596142"/>
    </source>
</evidence>
<dbReference type="EC" id="2.3.-.-" evidence="2"/>
<evidence type="ECO:0000259" key="1">
    <source>
        <dbReference type="PROSITE" id="PS51186"/>
    </source>
</evidence>
<reference evidence="3" key="1">
    <citation type="journal article" date="2019" name="Int. J. Syst. Evol. Microbiol.">
        <title>The Global Catalogue of Microorganisms (GCM) 10K type strain sequencing project: providing services to taxonomists for standard genome sequencing and annotation.</title>
        <authorList>
            <consortium name="The Broad Institute Genomics Platform"/>
            <consortium name="The Broad Institute Genome Sequencing Center for Infectious Disease"/>
            <person name="Wu L."/>
            <person name="Ma J."/>
        </authorList>
    </citation>
    <scope>NUCLEOTIDE SEQUENCE [LARGE SCALE GENOMIC DNA]</scope>
    <source>
        <strain evidence="3">CECT 7184</strain>
    </source>
</reference>
<proteinExistence type="predicted"/>
<evidence type="ECO:0000313" key="2">
    <source>
        <dbReference type="EMBL" id="MFC5714136.1"/>
    </source>
</evidence>
<keyword evidence="3" id="KW-1185">Reference proteome</keyword>
<name>A0ABW0YPQ8_9BACI</name>
<comment type="caution">
    <text evidence="2">The sequence shown here is derived from an EMBL/GenBank/DDBJ whole genome shotgun (WGS) entry which is preliminary data.</text>
</comment>
<dbReference type="Proteomes" id="UP001596142">
    <property type="component" value="Unassembled WGS sequence"/>
</dbReference>
<dbReference type="InterPro" id="IPR000182">
    <property type="entry name" value="GNAT_dom"/>
</dbReference>
<dbReference type="Pfam" id="PF00583">
    <property type="entry name" value="Acetyltransf_1"/>
    <property type="match status" value="1"/>
</dbReference>
<protein>
    <submittedName>
        <fullName evidence="2">GNAT family N-acetyltransferase</fullName>
        <ecNumber evidence="2">2.3.-.-</ecNumber>
    </submittedName>
</protein>
<dbReference type="GO" id="GO:0016746">
    <property type="term" value="F:acyltransferase activity"/>
    <property type="evidence" value="ECO:0007669"/>
    <property type="project" value="UniProtKB-KW"/>
</dbReference>
<keyword evidence="2" id="KW-0808">Transferase</keyword>
<dbReference type="PROSITE" id="PS51186">
    <property type="entry name" value="GNAT"/>
    <property type="match status" value="1"/>
</dbReference>
<dbReference type="EMBL" id="JBHSOZ010000010">
    <property type="protein sequence ID" value="MFC5714136.1"/>
    <property type="molecule type" value="Genomic_DNA"/>
</dbReference>
<sequence length="121" mass="14033">MFIKYKSSYKKIAMGLLSFMPEEKEVKKLQETIRLYEEEENRQLYLWKENDDLVGVIGIYMHEDGTPELKHLCVNPSFRDEGIGRKMVSVLSQRLGCEMVGSEETSGFLSCCEKEVNQEVN</sequence>
<dbReference type="RefSeq" id="WP_054636409.1">
    <property type="nucleotide sequence ID" value="NZ_JBHSOZ010000010.1"/>
</dbReference>
<keyword evidence="2" id="KW-0012">Acyltransferase</keyword>
<dbReference type="InterPro" id="IPR016181">
    <property type="entry name" value="Acyl_CoA_acyltransferase"/>
</dbReference>
<accession>A0ABW0YPQ8</accession>
<dbReference type="CDD" id="cd04301">
    <property type="entry name" value="NAT_SF"/>
    <property type="match status" value="1"/>
</dbReference>
<feature type="domain" description="N-acetyltransferase" evidence="1">
    <location>
        <begin position="3"/>
        <end position="121"/>
    </location>
</feature>
<dbReference type="SUPFAM" id="SSF55729">
    <property type="entry name" value="Acyl-CoA N-acyltransferases (Nat)"/>
    <property type="match status" value="1"/>
</dbReference>
<gene>
    <name evidence="2" type="ORF">ACFPU1_15405</name>
</gene>
<dbReference type="Gene3D" id="3.40.630.30">
    <property type="match status" value="1"/>
</dbReference>
<organism evidence="2 3">
    <name type="scientific">Thalassorhabdus alkalitolerans</name>
    <dbReference type="NCBI Taxonomy" id="2282697"/>
    <lineage>
        <taxon>Bacteria</taxon>
        <taxon>Bacillati</taxon>
        <taxon>Bacillota</taxon>
        <taxon>Bacilli</taxon>
        <taxon>Bacillales</taxon>
        <taxon>Bacillaceae</taxon>
        <taxon>Thalassorhabdus</taxon>
    </lineage>
</organism>